<protein>
    <submittedName>
        <fullName evidence="1">Uncharacterized protein</fullName>
    </submittedName>
</protein>
<reference evidence="1" key="1">
    <citation type="submission" date="2018-05" db="EMBL/GenBank/DDBJ databases">
        <authorList>
            <consortium name="NARMS: The National Antimicrobial Resistance Monitoring System"/>
        </authorList>
    </citation>
    <scope>NUCLEOTIDE SEQUENCE</scope>
    <source>
        <strain evidence="1">FSIS1607372</strain>
    </source>
</reference>
<evidence type="ECO:0000313" key="1">
    <source>
        <dbReference type="EMBL" id="EAK1947610.1"/>
    </source>
</evidence>
<dbReference type="EMBL" id="AACEEA010000007">
    <property type="protein sequence ID" value="EAK1947610.1"/>
    <property type="molecule type" value="Genomic_DNA"/>
</dbReference>
<sequence>MLTQKDIIKKIKTIFIRSFLYLIIKISKNKKINKRLKVLRCINLRKGKSITQIINKMIKYLFKNTIIKAY</sequence>
<gene>
    <name evidence="1" type="ORF">BG735_02940</name>
</gene>
<organism evidence="1">
    <name type="scientific">Campylobacter jejuni</name>
    <dbReference type="NCBI Taxonomy" id="197"/>
    <lineage>
        <taxon>Bacteria</taxon>
        <taxon>Pseudomonadati</taxon>
        <taxon>Campylobacterota</taxon>
        <taxon>Epsilonproteobacteria</taxon>
        <taxon>Campylobacterales</taxon>
        <taxon>Campylobacteraceae</taxon>
        <taxon>Campylobacter</taxon>
    </lineage>
</organism>
<accession>A0A5T0PXF8</accession>
<dbReference type="AlphaFoldDB" id="A0A5T0PXF8"/>
<name>A0A5T0PXF8_CAMJU</name>
<comment type="caution">
    <text evidence="1">The sequence shown here is derived from an EMBL/GenBank/DDBJ whole genome shotgun (WGS) entry which is preliminary data.</text>
</comment>
<proteinExistence type="predicted"/>